<comment type="caution">
    <text evidence="2">The sequence shown here is derived from an EMBL/GenBank/DDBJ whole genome shotgun (WGS) entry which is preliminary data.</text>
</comment>
<dbReference type="InterPro" id="IPR043519">
    <property type="entry name" value="NT_sf"/>
</dbReference>
<evidence type="ECO:0000256" key="1">
    <source>
        <dbReference type="ARBA" id="ARBA00023118"/>
    </source>
</evidence>
<evidence type="ECO:0000313" key="3">
    <source>
        <dbReference type="Proteomes" id="UP001478817"/>
    </source>
</evidence>
<gene>
    <name evidence="2" type="ORF">AAAT05_03605</name>
</gene>
<dbReference type="RefSeq" id="WP_349181919.1">
    <property type="nucleotide sequence ID" value="NZ_JBBNGS010000005.1"/>
</dbReference>
<accession>A0ABV1IEV8</accession>
<sequence>MDQVKKNIVGVESAKRELISKRYKRITKAVNSEFWSSNSETAHSLFVGSYGRGTATADSDLDVLLSLPRSEYERYDMYKRNGQSRLLQAVKTAVSETYSTTDVKGDGQVVVVRFSDGMKFELLPAFEHVDCWGSFAGFDYPDTHMGGRWLATDPKAEQEAMKEKNTSSRGLLFDTCTHIRNVHVQSFSSYRLSGIVIDSFVFSAIGDWHWSDEVGTTPAGTYETQLLDEFNRRSAHGMAPLALLSPGSQQPIDTTESYECLGKVLRQMAC</sequence>
<reference evidence="2 3" key="1">
    <citation type="submission" date="2024-04" db="EMBL/GenBank/DDBJ databases">
        <title>Human intestinal bacterial collection.</title>
        <authorList>
            <person name="Pauvert C."/>
            <person name="Hitch T.C.A."/>
            <person name="Clavel T."/>
        </authorList>
    </citation>
    <scope>NUCLEOTIDE SEQUENCE [LARGE SCALE GENOMIC DNA]</scope>
    <source>
        <strain evidence="2 3">CLA-AA-H197</strain>
    </source>
</reference>
<proteinExistence type="predicted"/>
<evidence type="ECO:0000313" key="2">
    <source>
        <dbReference type="EMBL" id="MEQ2637422.1"/>
    </source>
</evidence>
<name>A0ABV1IEV8_9ACTN</name>
<keyword evidence="3" id="KW-1185">Reference proteome</keyword>
<dbReference type="InterPro" id="IPR006116">
    <property type="entry name" value="NT_2-5OAS_ClassI-CCAase"/>
</dbReference>
<dbReference type="Gene3D" id="3.30.460.10">
    <property type="entry name" value="Beta Polymerase, domain 2"/>
    <property type="match status" value="1"/>
</dbReference>
<dbReference type="SUPFAM" id="SSF81301">
    <property type="entry name" value="Nucleotidyltransferase"/>
    <property type="match status" value="1"/>
</dbReference>
<dbReference type="Proteomes" id="UP001478817">
    <property type="component" value="Unassembled WGS sequence"/>
</dbReference>
<dbReference type="CDD" id="cd05400">
    <property type="entry name" value="NT_2-5OAS_ClassI-CCAase"/>
    <property type="match status" value="1"/>
</dbReference>
<organism evidence="2 3">
    <name type="scientific">Paratractidigestivibacter faecalis</name>
    <dbReference type="NCBI Taxonomy" id="2292441"/>
    <lineage>
        <taxon>Bacteria</taxon>
        <taxon>Bacillati</taxon>
        <taxon>Actinomycetota</taxon>
        <taxon>Coriobacteriia</taxon>
        <taxon>Coriobacteriales</taxon>
        <taxon>Atopobiaceae</taxon>
        <taxon>Paratractidigestivibacter</taxon>
    </lineage>
</organism>
<keyword evidence="1" id="KW-0051">Antiviral defense</keyword>
<protein>
    <submittedName>
        <fullName evidence="2">Nucleotidyltransferase domain-containing protein</fullName>
    </submittedName>
</protein>
<dbReference type="Pfam" id="PF18144">
    <property type="entry name" value="SMODS"/>
    <property type="match status" value="1"/>
</dbReference>
<dbReference type="EMBL" id="JBBNGS010000005">
    <property type="protein sequence ID" value="MEQ2637422.1"/>
    <property type="molecule type" value="Genomic_DNA"/>
</dbReference>